<dbReference type="EMBL" id="BJWL01000018">
    <property type="protein sequence ID" value="GFZ06593.1"/>
    <property type="molecule type" value="Genomic_DNA"/>
</dbReference>
<organism evidence="2 3">
    <name type="scientific">Actinidia rufa</name>
    <dbReference type="NCBI Taxonomy" id="165716"/>
    <lineage>
        <taxon>Eukaryota</taxon>
        <taxon>Viridiplantae</taxon>
        <taxon>Streptophyta</taxon>
        <taxon>Embryophyta</taxon>
        <taxon>Tracheophyta</taxon>
        <taxon>Spermatophyta</taxon>
        <taxon>Magnoliopsida</taxon>
        <taxon>eudicotyledons</taxon>
        <taxon>Gunneridae</taxon>
        <taxon>Pentapetalae</taxon>
        <taxon>asterids</taxon>
        <taxon>Ericales</taxon>
        <taxon>Actinidiaceae</taxon>
        <taxon>Actinidia</taxon>
    </lineage>
</organism>
<dbReference type="SUPFAM" id="SSF53098">
    <property type="entry name" value="Ribonuclease H-like"/>
    <property type="match status" value="1"/>
</dbReference>
<gene>
    <name evidence="2" type="ORF">Acr_18g0007630</name>
</gene>
<name>A0A7J0G732_9ERIC</name>
<evidence type="ECO:0000259" key="1">
    <source>
        <dbReference type="PROSITE" id="PS50994"/>
    </source>
</evidence>
<protein>
    <recommendedName>
        <fullName evidence="1">Integrase catalytic domain-containing protein</fullName>
    </recommendedName>
</protein>
<evidence type="ECO:0000313" key="3">
    <source>
        <dbReference type="Proteomes" id="UP000585474"/>
    </source>
</evidence>
<dbReference type="InterPro" id="IPR001584">
    <property type="entry name" value="Integrase_cat-core"/>
</dbReference>
<dbReference type="InterPro" id="IPR036397">
    <property type="entry name" value="RNaseH_sf"/>
</dbReference>
<feature type="domain" description="Integrase catalytic" evidence="1">
    <location>
        <begin position="53"/>
        <end position="208"/>
    </location>
</feature>
<dbReference type="GO" id="GO:0003676">
    <property type="term" value="F:nucleic acid binding"/>
    <property type="evidence" value="ECO:0007669"/>
    <property type="project" value="InterPro"/>
</dbReference>
<dbReference type="AlphaFoldDB" id="A0A7J0G732"/>
<evidence type="ECO:0000313" key="2">
    <source>
        <dbReference type="EMBL" id="GFZ06593.1"/>
    </source>
</evidence>
<sequence length="263" mass="30771">MVAYLDEVKAMSGKIGDFKIRQILREENRKADALANLASSFDFFLDRSIPKEFLASPSIWVTDTVFQAEEGLTWMVEIFIYLQNDTLPQDKLHARRIQYRDFLWKYVICKFGIPKVIISDNAKQFDNDKFRLFCSDLAISHYFSSPGHPQANKQVKVTNRIILRNLKARLERSKSEWVEELPNILWAYQTTCRIPIGEMPYSMVFGMELVIIVEIGMPSFRTSNFSKENNETKMRLNLNLLDEKREKANLHQATFKMPCRQIL</sequence>
<dbReference type="PANTHER" id="PTHR48475:SF2">
    <property type="entry name" value="RIBONUCLEASE H"/>
    <property type="match status" value="1"/>
</dbReference>
<dbReference type="PANTHER" id="PTHR48475">
    <property type="entry name" value="RIBONUCLEASE H"/>
    <property type="match status" value="1"/>
</dbReference>
<dbReference type="GO" id="GO:0015074">
    <property type="term" value="P:DNA integration"/>
    <property type="evidence" value="ECO:0007669"/>
    <property type="project" value="InterPro"/>
</dbReference>
<proteinExistence type="predicted"/>
<dbReference type="Proteomes" id="UP000585474">
    <property type="component" value="Unassembled WGS sequence"/>
</dbReference>
<dbReference type="InterPro" id="IPR012337">
    <property type="entry name" value="RNaseH-like_sf"/>
</dbReference>
<dbReference type="PROSITE" id="PS50994">
    <property type="entry name" value="INTEGRASE"/>
    <property type="match status" value="1"/>
</dbReference>
<dbReference type="Gene3D" id="3.30.420.10">
    <property type="entry name" value="Ribonuclease H-like superfamily/Ribonuclease H"/>
    <property type="match status" value="1"/>
</dbReference>
<keyword evidence="3" id="KW-1185">Reference proteome</keyword>
<reference evidence="2 3" key="1">
    <citation type="submission" date="2019-07" db="EMBL/GenBank/DDBJ databases">
        <title>De Novo Assembly of kiwifruit Actinidia rufa.</title>
        <authorList>
            <person name="Sugita-Konishi S."/>
            <person name="Sato K."/>
            <person name="Mori E."/>
            <person name="Abe Y."/>
            <person name="Kisaki G."/>
            <person name="Hamano K."/>
            <person name="Suezawa K."/>
            <person name="Otani M."/>
            <person name="Fukuda T."/>
            <person name="Manabe T."/>
            <person name="Gomi K."/>
            <person name="Tabuchi M."/>
            <person name="Akimitsu K."/>
            <person name="Kataoka I."/>
        </authorList>
    </citation>
    <scope>NUCLEOTIDE SEQUENCE [LARGE SCALE GENOMIC DNA]</scope>
    <source>
        <strain evidence="3">cv. Fuchu</strain>
    </source>
</reference>
<comment type="caution">
    <text evidence="2">The sequence shown here is derived from an EMBL/GenBank/DDBJ whole genome shotgun (WGS) entry which is preliminary data.</text>
</comment>
<dbReference type="OrthoDB" id="1739513at2759"/>
<accession>A0A7J0G732</accession>